<keyword evidence="5" id="KW-0411">Iron-sulfur</keyword>
<feature type="signal peptide" evidence="6">
    <location>
        <begin position="1"/>
        <end position="24"/>
    </location>
</feature>
<dbReference type="PRINTS" id="PR00411">
    <property type="entry name" value="PNDRDTASEI"/>
</dbReference>
<evidence type="ECO:0000256" key="6">
    <source>
        <dbReference type="SAM" id="SignalP"/>
    </source>
</evidence>
<dbReference type="AlphaFoldDB" id="A0A1M4VUN1"/>
<dbReference type="GO" id="GO:0016491">
    <property type="term" value="F:oxidoreductase activity"/>
    <property type="evidence" value="ECO:0007669"/>
    <property type="project" value="UniProtKB-KW"/>
</dbReference>
<dbReference type="Gene3D" id="3.50.50.60">
    <property type="entry name" value="FAD/NAD(P)-binding domain"/>
    <property type="match status" value="2"/>
</dbReference>
<dbReference type="PANTHER" id="PTHR43498">
    <property type="entry name" value="FERREDOXIN:COB-COM HETERODISULFIDE REDUCTASE SUBUNIT A"/>
    <property type="match status" value="1"/>
</dbReference>
<keyword evidence="1" id="KW-0004">4Fe-4S</keyword>
<dbReference type="Pfam" id="PF12831">
    <property type="entry name" value="FAD_oxidored"/>
    <property type="match status" value="3"/>
</dbReference>
<keyword evidence="6" id="KW-0732">Signal</keyword>
<dbReference type="OrthoDB" id="9777740at2"/>
<sequence>MKRRNFIKTTAAGSALFMTPGAFAFGKSMNERNKFCYQSERKIPVAYNVDVVVIGGSLAAVAAAVEAKKAGAKVFLAAQEPYLGEDVCGTFRLWTDDTSIYNTKLGKEIFGNGLPTPMHVKRTLDNALIDNDIDFLYSSYVTDVLSDKNGQPAGVVISNRSGRQAVIAKTIIDATPRAMVARMTGAQFGNYPSGKQDFKFTVVGNKLKEAPGLSGMIHKTPVQIKFASTGSTQGSGFSESDIRYKAIEYSILIDMKDGSWDSFAEAEQVARDLTWDADQVESADLLFQNPPDKLVGQKRWNNENVDAENINLKVFLPRKLDNLFVLGGSANLSNEAAETLLQPGKMIRIGERIGKEIATLANTLEIPKNAKIKGISGGELVAGDVGEILDGLRPSMNIGEVVAEETSLPVLGTYDVVVMGGGTAGAPAAVGAAQQGAKTLVLDYMHGMGGMGTLGMIGRYYHGYREGYTNIVDLGVKNMGPDNPRKKESLAAWVFDWKTEYFRKEIRNAGGNIWFGVLGSGAYVENGRVKGVVVATPEGKGVVLAHTVIDSTGSADIAIAAGAQYHYADGLSVAMQGSGLPFKNPDDFYNNTDWTFIDDSDLLDVWRAFVVAKDKFKDQYDIGKIPQTRERRRMIGDFTVGVLDVYNGRTYPDTISAHLSSFDTHGFTEDPFFSLKPPAHSGVDVLAFVPFRSLLPKGLEGIAVTGLGASAHRDAMPVIRMQPCLQNQGYAVGIAAAWAKLDNKKIRYVDIKALQKELVKIGSLPEHVLTDVDNYPPSYEKIQQAAKSVVNDLDGLETILWDKERGISALNDQFHLTQNKAEKLVYARILGMLGEPTGWQELIDALNEYDDWDEGWNYTGMGQFGRSISYLDSLIIAAGRTKRKEVLPAVIRLMEKLTPESHFSHFRAVAIALETIGDHRGAEPIFRILEMPGVRGHSMPDIKTAKRLTPAHKNDVSTRNNSLRELILGRALYKCGDFNGVGNQILNEYSKDLRGHYYRHASGVLQMFSGQKEVDVEL</sequence>
<dbReference type="PANTHER" id="PTHR43498:SF1">
    <property type="entry name" value="COB--COM HETERODISULFIDE REDUCTASE IRON-SULFUR SUBUNIT A"/>
    <property type="match status" value="1"/>
</dbReference>
<feature type="chain" id="PRO_5012815787" evidence="6">
    <location>
        <begin position="25"/>
        <end position="1018"/>
    </location>
</feature>
<evidence type="ECO:0000256" key="5">
    <source>
        <dbReference type="ARBA" id="ARBA00023014"/>
    </source>
</evidence>
<dbReference type="RefSeq" id="WP_072999285.1">
    <property type="nucleotide sequence ID" value="NZ_FQUM01000002.1"/>
</dbReference>
<evidence type="ECO:0000256" key="3">
    <source>
        <dbReference type="ARBA" id="ARBA00023002"/>
    </source>
</evidence>
<dbReference type="GO" id="GO:0051539">
    <property type="term" value="F:4 iron, 4 sulfur cluster binding"/>
    <property type="evidence" value="ECO:0007669"/>
    <property type="project" value="UniProtKB-KW"/>
</dbReference>
<keyword evidence="8" id="KW-1185">Reference proteome</keyword>
<evidence type="ECO:0000313" key="7">
    <source>
        <dbReference type="EMBL" id="SHE72679.1"/>
    </source>
</evidence>
<organism evidence="7 8">
    <name type="scientific">Mariniphaga anaerophila</name>
    <dbReference type="NCBI Taxonomy" id="1484053"/>
    <lineage>
        <taxon>Bacteria</taxon>
        <taxon>Pseudomonadati</taxon>
        <taxon>Bacteroidota</taxon>
        <taxon>Bacteroidia</taxon>
        <taxon>Marinilabiliales</taxon>
        <taxon>Prolixibacteraceae</taxon>
        <taxon>Mariniphaga</taxon>
    </lineage>
</organism>
<keyword evidence="4" id="KW-0408">Iron</keyword>
<dbReference type="STRING" id="1484053.SAMN05444274_102217"/>
<dbReference type="Proteomes" id="UP000184164">
    <property type="component" value="Unassembled WGS sequence"/>
</dbReference>
<evidence type="ECO:0000256" key="1">
    <source>
        <dbReference type="ARBA" id="ARBA00022485"/>
    </source>
</evidence>
<gene>
    <name evidence="7" type="ORF">SAMN05444274_102217</name>
</gene>
<reference evidence="8" key="1">
    <citation type="submission" date="2016-11" db="EMBL/GenBank/DDBJ databases">
        <authorList>
            <person name="Varghese N."/>
            <person name="Submissions S."/>
        </authorList>
    </citation>
    <scope>NUCLEOTIDE SEQUENCE [LARGE SCALE GENOMIC DNA]</scope>
    <source>
        <strain evidence="8">DSM 26910</strain>
    </source>
</reference>
<keyword evidence="3" id="KW-0560">Oxidoreductase</keyword>
<evidence type="ECO:0000256" key="4">
    <source>
        <dbReference type="ARBA" id="ARBA00023004"/>
    </source>
</evidence>
<dbReference type="InterPro" id="IPR036188">
    <property type="entry name" value="FAD/NAD-bd_sf"/>
</dbReference>
<dbReference type="EMBL" id="FQUM01000002">
    <property type="protein sequence ID" value="SHE72679.1"/>
    <property type="molecule type" value="Genomic_DNA"/>
</dbReference>
<evidence type="ECO:0000256" key="2">
    <source>
        <dbReference type="ARBA" id="ARBA00022723"/>
    </source>
</evidence>
<dbReference type="InterPro" id="IPR039650">
    <property type="entry name" value="HdrA-like"/>
</dbReference>
<dbReference type="GO" id="GO:0046872">
    <property type="term" value="F:metal ion binding"/>
    <property type="evidence" value="ECO:0007669"/>
    <property type="project" value="UniProtKB-KW"/>
</dbReference>
<keyword evidence="2" id="KW-0479">Metal-binding</keyword>
<protein>
    <submittedName>
        <fullName evidence="7">FAD dependent oxidoreductase</fullName>
    </submittedName>
</protein>
<evidence type="ECO:0000313" key="8">
    <source>
        <dbReference type="Proteomes" id="UP000184164"/>
    </source>
</evidence>
<name>A0A1M4VUN1_9BACT</name>
<proteinExistence type="predicted"/>
<dbReference type="SUPFAM" id="SSF51905">
    <property type="entry name" value="FAD/NAD(P)-binding domain"/>
    <property type="match status" value="2"/>
</dbReference>
<accession>A0A1M4VUN1</accession>